<organism evidence="1 2">
    <name type="scientific">Leptidea sinapis</name>
    <dbReference type="NCBI Taxonomy" id="189913"/>
    <lineage>
        <taxon>Eukaryota</taxon>
        <taxon>Metazoa</taxon>
        <taxon>Ecdysozoa</taxon>
        <taxon>Arthropoda</taxon>
        <taxon>Hexapoda</taxon>
        <taxon>Insecta</taxon>
        <taxon>Pterygota</taxon>
        <taxon>Neoptera</taxon>
        <taxon>Endopterygota</taxon>
        <taxon>Lepidoptera</taxon>
        <taxon>Glossata</taxon>
        <taxon>Ditrysia</taxon>
        <taxon>Papilionoidea</taxon>
        <taxon>Pieridae</taxon>
        <taxon>Dismorphiinae</taxon>
        <taxon>Leptidea</taxon>
    </lineage>
</organism>
<protein>
    <submittedName>
        <fullName evidence="1">Uncharacterized protein</fullName>
    </submittedName>
</protein>
<dbReference type="EMBL" id="FZQP02005244">
    <property type="protein sequence ID" value="VVD01231.1"/>
    <property type="molecule type" value="Genomic_DNA"/>
</dbReference>
<reference evidence="1 2" key="1">
    <citation type="submission" date="2017-07" db="EMBL/GenBank/DDBJ databases">
        <authorList>
            <person name="Talla V."/>
            <person name="Backstrom N."/>
        </authorList>
    </citation>
    <scope>NUCLEOTIDE SEQUENCE [LARGE SCALE GENOMIC DNA]</scope>
</reference>
<evidence type="ECO:0000313" key="1">
    <source>
        <dbReference type="EMBL" id="VVD01231.1"/>
    </source>
</evidence>
<accession>A0A5E4QU13</accession>
<evidence type="ECO:0000313" key="2">
    <source>
        <dbReference type="Proteomes" id="UP000324832"/>
    </source>
</evidence>
<sequence length="50" mass="5672">MRTLKSFCIPVKVTVTREVKAVGDMPEPIKQDLYILSRLSPSRRGRGFGH</sequence>
<gene>
    <name evidence="1" type="ORF">LSINAPIS_LOCUS11696</name>
</gene>
<keyword evidence="2" id="KW-1185">Reference proteome</keyword>
<proteinExistence type="predicted"/>
<dbReference type="AlphaFoldDB" id="A0A5E4QU13"/>
<name>A0A5E4QU13_9NEOP</name>
<dbReference type="Proteomes" id="UP000324832">
    <property type="component" value="Unassembled WGS sequence"/>
</dbReference>